<evidence type="ECO:0000313" key="5">
    <source>
        <dbReference type="EMBL" id="CAK5263201.1"/>
    </source>
</evidence>
<dbReference type="Proteomes" id="UP001295794">
    <property type="component" value="Unassembled WGS sequence"/>
</dbReference>
<evidence type="ECO:0000313" key="7">
    <source>
        <dbReference type="Proteomes" id="UP001295794"/>
    </source>
</evidence>
<name>A0AAD2K2N2_9AGAR</name>
<dbReference type="AlphaFoldDB" id="A0AAD2K2N2"/>
<reference evidence="6" key="1">
    <citation type="submission" date="2023-11" db="EMBL/GenBank/DDBJ databases">
        <authorList>
            <person name="De Vega J J."/>
            <person name="De Vega J J."/>
        </authorList>
    </citation>
    <scope>NUCLEOTIDE SEQUENCE</scope>
</reference>
<evidence type="ECO:0000313" key="4">
    <source>
        <dbReference type="EMBL" id="CAK5263121.1"/>
    </source>
</evidence>
<dbReference type="EMBL" id="CAVNYO010000034">
    <property type="protein sequence ID" value="CAK5263121.1"/>
    <property type="molecule type" value="Genomic_DNA"/>
</dbReference>
<evidence type="ECO:0000256" key="2">
    <source>
        <dbReference type="SAM" id="MobiDB-lite"/>
    </source>
</evidence>
<feature type="region of interest" description="Disordered" evidence="2">
    <location>
        <begin position="1"/>
        <end position="53"/>
    </location>
</feature>
<comment type="caution">
    <text evidence="6">The sequence shown here is derived from an EMBL/GenBank/DDBJ whole genome shotgun (WGS) entry which is preliminary data.</text>
</comment>
<sequence length="695" mass="77343">MLSNSVGPRPRPPGRIRRSVSSTMQLGSSPPPSYTSSLAVRSENVTPSPKYLGSPLPATLQMVELGEEDADWLNEKSREELTELLLKAGDLIKERETGLSLTSALRKTLHESNVSLKDKHDALVARLPSTPPLLSPHVSFSESPESSPHDLVQDSDRSPRVYLKRHSRKISVSPADLSHLADQNAELVNKIDTLESEALATERSSRRALKQLEKELQLLRDELEKTQARSEQLEKNAQVDTEKIVEEMLRKKKERQARFRSMRRSASAYSPGSSSLFGSEVRDFAPPPFSLSPSRNVAKSRTDYDSDEEVQTETEANQPSQTLVSQLLSKIRELEDTNSHILQQQSETADKLQAVQRETESISKVYECFNVEHGVEWEMVGEAGKKTPLEGTIRFKSFRRSLEIDPDDVPSINLPRSKARKSIIGLFEGPSSAKFDRPRTPELFQEDSELSPLKFDPNPLFESTPIGPSLHSELGDDGLDPFYRGSVYDLSFSPNGSPSPLPGRSIPGEFRQQVTPPDTPIRSGLLLSVEPTSPSSTVSNAGSLRDRNRARNARMAQALSLRTNRWVDGRFSSQSPGSLADELVRSRVEVISARRVSLPQRLATAFEVVMENFTRTSDDDQTGVMSPVSDAGDLSDKTIVLQPGGRKHTMVAILLEVWLWLQFAIIILVFLWAMARRGPKSVLAEADRRAVVSRR</sequence>
<keyword evidence="3" id="KW-0812">Transmembrane</keyword>
<proteinExistence type="predicted"/>
<evidence type="ECO:0000256" key="3">
    <source>
        <dbReference type="SAM" id="Phobius"/>
    </source>
</evidence>
<feature type="region of interest" description="Disordered" evidence="2">
    <location>
        <begin position="255"/>
        <end position="322"/>
    </location>
</feature>
<keyword evidence="3" id="KW-0472">Membrane</keyword>
<evidence type="ECO:0000313" key="6">
    <source>
        <dbReference type="EMBL" id="CAK5275276.1"/>
    </source>
</evidence>
<feature type="compositionally biased region" description="Polar residues" evidence="2">
    <location>
        <begin position="23"/>
        <end position="47"/>
    </location>
</feature>
<dbReference type="EMBL" id="CAVNYO010000036">
    <property type="protein sequence ID" value="CAK5263201.1"/>
    <property type="molecule type" value="Genomic_DNA"/>
</dbReference>
<keyword evidence="3" id="KW-1133">Transmembrane helix</keyword>
<protein>
    <submittedName>
        <fullName evidence="6">Uncharacterized protein</fullName>
    </submittedName>
</protein>
<dbReference type="EMBL" id="CAVNYO010000405">
    <property type="protein sequence ID" value="CAK5275276.1"/>
    <property type="molecule type" value="Genomic_DNA"/>
</dbReference>
<feature type="compositionally biased region" description="Polar residues" evidence="2">
    <location>
        <begin position="313"/>
        <end position="322"/>
    </location>
</feature>
<organism evidence="6 7">
    <name type="scientific">Mycena citricolor</name>
    <dbReference type="NCBI Taxonomy" id="2018698"/>
    <lineage>
        <taxon>Eukaryota</taxon>
        <taxon>Fungi</taxon>
        <taxon>Dikarya</taxon>
        <taxon>Basidiomycota</taxon>
        <taxon>Agaricomycotina</taxon>
        <taxon>Agaricomycetes</taxon>
        <taxon>Agaricomycetidae</taxon>
        <taxon>Agaricales</taxon>
        <taxon>Marasmiineae</taxon>
        <taxon>Mycenaceae</taxon>
        <taxon>Mycena</taxon>
    </lineage>
</organism>
<feature type="coiled-coil region" evidence="1">
    <location>
        <begin position="177"/>
        <end position="243"/>
    </location>
</feature>
<keyword evidence="1" id="KW-0175">Coiled coil</keyword>
<accession>A0AAD2K2N2</accession>
<keyword evidence="7" id="KW-1185">Reference proteome</keyword>
<feature type="compositionally biased region" description="Low complexity" evidence="2">
    <location>
        <begin position="264"/>
        <end position="279"/>
    </location>
</feature>
<gene>
    <name evidence="6" type="ORF">MYCIT1_LOCUS22950</name>
    <name evidence="4" type="ORF">MYCIT1_LOCUS2374</name>
    <name evidence="5" type="ORF">MYCIT1_LOCUS2514</name>
</gene>
<feature type="compositionally biased region" description="Basic and acidic residues" evidence="2">
    <location>
        <begin position="147"/>
        <end position="158"/>
    </location>
</feature>
<feature type="transmembrane region" description="Helical" evidence="3">
    <location>
        <begin position="657"/>
        <end position="675"/>
    </location>
</feature>
<evidence type="ECO:0000256" key="1">
    <source>
        <dbReference type="SAM" id="Coils"/>
    </source>
</evidence>
<feature type="region of interest" description="Disordered" evidence="2">
    <location>
        <begin position="135"/>
        <end position="158"/>
    </location>
</feature>